<protein>
    <submittedName>
        <fullName evidence="2">Uncharacterized protein</fullName>
    </submittedName>
</protein>
<feature type="region of interest" description="Disordered" evidence="1">
    <location>
        <begin position="1"/>
        <end position="154"/>
    </location>
</feature>
<dbReference type="OrthoDB" id="5877274at2759"/>
<organism evidence="2 3">
    <name type="scientific">Caenorhabditis angaria</name>
    <dbReference type="NCBI Taxonomy" id="860376"/>
    <lineage>
        <taxon>Eukaryota</taxon>
        <taxon>Metazoa</taxon>
        <taxon>Ecdysozoa</taxon>
        <taxon>Nematoda</taxon>
        <taxon>Chromadorea</taxon>
        <taxon>Rhabditida</taxon>
        <taxon>Rhabditina</taxon>
        <taxon>Rhabditomorpha</taxon>
        <taxon>Rhabditoidea</taxon>
        <taxon>Rhabditidae</taxon>
        <taxon>Peloderinae</taxon>
        <taxon>Caenorhabditis</taxon>
    </lineage>
</organism>
<name>A0A9P1MX94_9PELO</name>
<gene>
    <name evidence="2" type="ORF">CAMP_LOCUS1951</name>
</gene>
<reference evidence="2" key="1">
    <citation type="submission" date="2022-11" db="EMBL/GenBank/DDBJ databases">
        <authorList>
            <person name="Kikuchi T."/>
        </authorList>
    </citation>
    <scope>NUCLEOTIDE SEQUENCE</scope>
    <source>
        <strain evidence="2">PS1010</strain>
    </source>
</reference>
<sequence length="250" mass="28158">MCLAKKSSTKKITAEEKPGEKKLVPKKESRGKKVEISDKKKPKESEHKKVEEVVRTTSTRVEKESELKEVSLEEEKQKSLWGWLKPKSSKEKQSKLLKPGEEPNKIPVKPEAQQNGGKPGAQATANIHTKRRVPPVKKQQQQQNHTDVGDDRSVNDATEFLENAQLTKLMSNADIRAALGGQVNHDAIDETSCRDTIDEVDSEMPDMVFSPLLQRVAKQEEARPIHVNCGMFQQVDSLMPLHHSKSKEKN</sequence>
<evidence type="ECO:0000313" key="2">
    <source>
        <dbReference type="EMBL" id="CAI5439314.1"/>
    </source>
</evidence>
<dbReference type="EMBL" id="CANHGI010000001">
    <property type="protein sequence ID" value="CAI5439314.1"/>
    <property type="molecule type" value="Genomic_DNA"/>
</dbReference>
<evidence type="ECO:0000313" key="3">
    <source>
        <dbReference type="Proteomes" id="UP001152747"/>
    </source>
</evidence>
<comment type="caution">
    <text evidence="2">The sequence shown here is derived from an EMBL/GenBank/DDBJ whole genome shotgun (WGS) entry which is preliminary data.</text>
</comment>
<accession>A0A9P1MX94</accession>
<feature type="compositionally biased region" description="Basic and acidic residues" evidence="1">
    <location>
        <begin position="88"/>
        <end position="104"/>
    </location>
</feature>
<keyword evidence="3" id="KW-1185">Reference proteome</keyword>
<evidence type="ECO:0000256" key="1">
    <source>
        <dbReference type="SAM" id="MobiDB-lite"/>
    </source>
</evidence>
<dbReference type="Proteomes" id="UP001152747">
    <property type="component" value="Unassembled WGS sequence"/>
</dbReference>
<proteinExistence type="predicted"/>
<feature type="compositionally biased region" description="Basic and acidic residues" evidence="1">
    <location>
        <begin position="12"/>
        <end position="78"/>
    </location>
</feature>
<dbReference type="AlphaFoldDB" id="A0A9P1MX94"/>